<dbReference type="Proteomes" id="UP001472866">
    <property type="component" value="Chromosome 11"/>
</dbReference>
<feature type="transmembrane region" description="Helical" evidence="6">
    <location>
        <begin position="255"/>
        <end position="275"/>
    </location>
</feature>
<feature type="transmembrane region" description="Helical" evidence="6">
    <location>
        <begin position="181"/>
        <end position="206"/>
    </location>
</feature>
<evidence type="ECO:0000313" key="7">
    <source>
        <dbReference type="EMBL" id="WZN65309.1"/>
    </source>
</evidence>
<feature type="transmembrane region" description="Helical" evidence="6">
    <location>
        <begin position="35"/>
        <end position="57"/>
    </location>
</feature>
<dbReference type="GO" id="GO:0005385">
    <property type="term" value="F:zinc ion transmembrane transporter activity"/>
    <property type="evidence" value="ECO:0007669"/>
    <property type="project" value="TreeGrafter"/>
</dbReference>
<evidence type="ECO:0000256" key="1">
    <source>
        <dbReference type="ARBA" id="ARBA00004141"/>
    </source>
</evidence>
<feature type="transmembrane region" description="Helical" evidence="6">
    <location>
        <begin position="6"/>
        <end position="28"/>
    </location>
</feature>
<dbReference type="PANTHER" id="PTHR11040:SF205">
    <property type="entry name" value="ZINC TRANSPORTER ZUPT"/>
    <property type="match status" value="1"/>
</dbReference>
<gene>
    <name evidence="7" type="ORF">HKI87_11g68660</name>
</gene>
<feature type="transmembrane region" description="Helical" evidence="6">
    <location>
        <begin position="287"/>
        <end position="309"/>
    </location>
</feature>
<name>A0AAX4PGD2_9CHLO</name>
<evidence type="ECO:0000256" key="2">
    <source>
        <dbReference type="ARBA" id="ARBA00022692"/>
    </source>
</evidence>
<reference evidence="7 8" key="1">
    <citation type="submission" date="2024-03" db="EMBL/GenBank/DDBJ databases">
        <title>Complete genome sequence of the green alga Chloropicon roscoffensis RCC1871.</title>
        <authorList>
            <person name="Lemieux C."/>
            <person name="Pombert J.-F."/>
            <person name="Otis C."/>
            <person name="Turmel M."/>
        </authorList>
    </citation>
    <scope>NUCLEOTIDE SEQUENCE [LARGE SCALE GENOMIC DNA]</scope>
    <source>
        <strain evidence="7 8">RCC1871</strain>
    </source>
</reference>
<evidence type="ECO:0000256" key="4">
    <source>
        <dbReference type="ARBA" id="ARBA00023136"/>
    </source>
</evidence>
<proteinExistence type="predicted"/>
<keyword evidence="3 6" id="KW-1133">Transmembrane helix</keyword>
<dbReference type="AlphaFoldDB" id="A0AAX4PGD2"/>
<keyword evidence="8" id="KW-1185">Reference proteome</keyword>
<dbReference type="InterPro" id="IPR003689">
    <property type="entry name" value="ZIP"/>
</dbReference>
<sequence length="311" mass="32303">MGNEALAFGLVCGSGAATFVGALGVYLNGGKLDPAFLSASMGASAGVMIYVSFVEIFCAKAVDSFAESGSSDVEARRHATLLFFAGIVSTFALDKLAHLLMRRQGWSAEGGRATRRKNDLAPERRDDEQRSDAESLEVRDASGRKIEATERGKVGGHDEGLRKAGIITALAIGLHNFPEGLATYMATIGSSSTGIAVAVAIALHNIPEGLAVAVPVFYSSGSRAKGILWGVLSGLSEPLGGLFGHLVLKGTDMNPLAYGTLFALVGGMMTYISFAELLPNALYHDPSGHSATASCLLGMAVMAASLLLFEA</sequence>
<evidence type="ECO:0000256" key="3">
    <source>
        <dbReference type="ARBA" id="ARBA00022989"/>
    </source>
</evidence>
<dbReference type="EMBL" id="CP151511">
    <property type="protein sequence ID" value="WZN65309.1"/>
    <property type="molecule type" value="Genomic_DNA"/>
</dbReference>
<protein>
    <submittedName>
        <fullName evidence="7">Zinc transporter ZupT</fullName>
    </submittedName>
</protein>
<feature type="compositionally biased region" description="Basic and acidic residues" evidence="5">
    <location>
        <begin position="116"/>
        <end position="142"/>
    </location>
</feature>
<keyword evidence="2 6" id="KW-0812">Transmembrane</keyword>
<feature type="region of interest" description="Disordered" evidence="5">
    <location>
        <begin position="111"/>
        <end position="142"/>
    </location>
</feature>
<accession>A0AAX4PGD2</accession>
<evidence type="ECO:0000313" key="8">
    <source>
        <dbReference type="Proteomes" id="UP001472866"/>
    </source>
</evidence>
<evidence type="ECO:0000256" key="5">
    <source>
        <dbReference type="SAM" id="MobiDB-lite"/>
    </source>
</evidence>
<organism evidence="7 8">
    <name type="scientific">Chloropicon roscoffensis</name>
    <dbReference type="NCBI Taxonomy" id="1461544"/>
    <lineage>
        <taxon>Eukaryota</taxon>
        <taxon>Viridiplantae</taxon>
        <taxon>Chlorophyta</taxon>
        <taxon>Chloropicophyceae</taxon>
        <taxon>Chloropicales</taxon>
        <taxon>Chloropicaceae</taxon>
        <taxon>Chloropicon</taxon>
    </lineage>
</organism>
<dbReference type="GO" id="GO:0016020">
    <property type="term" value="C:membrane"/>
    <property type="evidence" value="ECO:0007669"/>
    <property type="project" value="UniProtKB-SubCell"/>
</dbReference>
<keyword evidence="4 6" id="KW-0472">Membrane</keyword>
<feature type="transmembrane region" description="Helical" evidence="6">
    <location>
        <begin position="226"/>
        <end position="248"/>
    </location>
</feature>
<dbReference type="PANTHER" id="PTHR11040">
    <property type="entry name" value="ZINC/IRON TRANSPORTER"/>
    <property type="match status" value="1"/>
</dbReference>
<dbReference type="Pfam" id="PF02535">
    <property type="entry name" value="Zip"/>
    <property type="match status" value="1"/>
</dbReference>
<evidence type="ECO:0000256" key="6">
    <source>
        <dbReference type="SAM" id="Phobius"/>
    </source>
</evidence>
<comment type="subcellular location">
    <subcellularLocation>
        <location evidence="1">Membrane</location>
        <topology evidence="1">Multi-pass membrane protein</topology>
    </subcellularLocation>
</comment>